<name>A0A0F5Y7W5_9CYAN</name>
<sequence>MIQKKFSDRPFLLKDVLNRGESASSTKRLLRELVDTGFLSSGQLRQSATGYFSVPSYRLIQSLPISFLNDEVTDQSVRKTVELRQ</sequence>
<gene>
    <name evidence="1" type="ORF">WN50_29340</name>
</gene>
<dbReference type="Proteomes" id="UP000033607">
    <property type="component" value="Unassembled WGS sequence"/>
</dbReference>
<evidence type="ECO:0000313" key="2">
    <source>
        <dbReference type="Proteomes" id="UP000033607"/>
    </source>
</evidence>
<evidence type="ECO:0000313" key="1">
    <source>
        <dbReference type="EMBL" id="KKD34717.2"/>
    </source>
</evidence>
<protein>
    <submittedName>
        <fullName evidence="1">Uncharacterized protein</fullName>
    </submittedName>
</protein>
<comment type="caution">
    <text evidence="1">The sequence shown here is derived from an EMBL/GenBank/DDBJ whole genome shotgun (WGS) entry which is preliminary data.</text>
</comment>
<reference evidence="1 2" key="1">
    <citation type="submission" date="2015-06" db="EMBL/GenBank/DDBJ databases">
        <title>Draft genome assembly of filamentous brackish cyanobacterium Limnoraphis robusta strain CS-951.</title>
        <authorList>
            <person name="Willis A."/>
            <person name="Parks M."/>
            <person name="Burford M.A."/>
        </authorList>
    </citation>
    <scope>NUCLEOTIDE SEQUENCE [LARGE SCALE GENOMIC DNA]</scope>
    <source>
        <strain evidence="1 2">CS-951</strain>
    </source>
</reference>
<proteinExistence type="predicted"/>
<organism evidence="1 2">
    <name type="scientific">Limnoraphis robusta CS-951</name>
    <dbReference type="NCBI Taxonomy" id="1637645"/>
    <lineage>
        <taxon>Bacteria</taxon>
        <taxon>Bacillati</taxon>
        <taxon>Cyanobacteriota</taxon>
        <taxon>Cyanophyceae</taxon>
        <taxon>Oscillatoriophycideae</taxon>
        <taxon>Oscillatoriales</taxon>
        <taxon>Sirenicapillariaceae</taxon>
        <taxon>Limnoraphis</taxon>
    </lineage>
</organism>
<dbReference type="AlphaFoldDB" id="A0A0F5Y7W5"/>
<dbReference type="EMBL" id="LATL02000021">
    <property type="protein sequence ID" value="KKD34717.2"/>
    <property type="molecule type" value="Genomic_DNA"/>
</dbReference>
<accession>A0A0F5Y7W5</accession>